<dbReference type="SUPFAM" id="SSF52540">
    <property type="entry name" value="P-loop containing nucleoside triphosphate hydrolases"/>
    <property type="match status" value="1"/>
</dbReference>
<feature type="domain" description="AAA+ ATPase" evidence="10">
    <location>
        <begin position="41"/>
        <end position="182"/>
    </location>
</feature>
<dbReference type="InterPro" id="IPR027417">
    <property type="entry name" value="P-loop_NTPase"/>
</dbReference>
<evidence type="ECO:0000313" key="12">
    <source>
        <dbReference type="EMBL" id="BAL57089.1"/>
    </source>
</evidence>
<dbReference type="Gene3D" id="1.20.272.10">
    <property type="match status" value="1"/>
</dbReference>
<dbReference type="PANTHER" id="PTHR11669">
    <property type="entry name" value="REPLICATION FACTOR C / DNA POLYMERASE III GAMMA-TAU SUBUNIT"/>
    <property type="match status" value="1"/>
</dbReference>
<keyword evidence="4" id="KW-0862">Zinc</keyword>
<proteinExistence type="inferred from homology"/>
<dbReference type="InterPro" id="IPR008921">
    <property type="entry name" value="DNA_pol3_clamp-load_cplx_C"/>
</dbReference>
<reference evidence="12" key="1">
    <citation type="journal article" date="2005" name="Environ. Microbiol.">
        <title>Genetic and functional properties of uncultivated thermophilic crenarchaeotes from a subsurface gold mine as revealed by analysis of genome fragments.</title>
        <authorList>
            <person name="Nunoura T."/>
            <person name="Hirayama H."/>
            <person name="Takami H."/>
            <person name="Oida H."/>
            <person name="Nishi S."/>
            <person name="Shimamura S."/>
            <person name="Suzuki Y."/>
            <person name="Inagaki F."/>
            <person name="Takai K."/>
            <person name="Nealson K.H."/>
            <person name="Horikoshi K."/>
        </authorList>
    </citation>
    <scope>NUCLEOTIDE SEQUENCE</scope>
</reference>
<dbReference type="FunFam" id="3.40.50.300:FF:000014">
    <property type="entry name" value="DNA polymerase III subunit gamma/tau"/>
    <property type="match status" value="1"/>
</dbReference>
<reference evidence="12" key="2">
    <citation type="journal article" date="2012" name="PLoS ONE">
        <title>A Deeply Branching Thermophilic Bacterium with an Ancient Acetyl-CoA Pathway Dominates a Subsurface Ecosystem.</title>
        <authorList>
            <person name="Takami H."/>
            <person name="Noguchi H."/>
            <person name="Takaki Y."/>
            <person name="Uchiyama I."/>
            <person name="Toyoda A."/>
            <person name="Nishi S."/>
            <person name="Chee G.-J."/>
            <person name="Arai W."/>
            <person name="Nunoura T."/>
            <person name="Itoh T."/>
            <person name="Hattori M."/>
            <person name="Takai K."/>
        </authorList>
    </citation>
    <scope>NUCLEOTIDE SEQUENCE</scope>
</reference>
<evidence type="ECO:0000256" key="7">
    <source>
        <dbReference type="ARBA" id="ARBA00049244"/>
    </source>
</evidence>
<dbReference type="SUPFAM" id="SSF48019">
    <property type="entry name" value="post-AAA+ oligomerization domain-like"/>
    <property type="match status" value="1"/>
</dbReference>
<dbReference type="CDD" id="cd00009">
    <property type="entry name" value="AAA"/>
    <property type="match status" value="1"/>
</dbReference>
<dbReference type="Pfam" id="PF21960">
    <property type="entry name" value="RCF1-5-like_lid"/>
    <property type="match status" value="1"/>
</dbReference>
<dbReference type="GO" id="GO:0003677">
    <property type="term" value="F:DNA binding"/>
    <property type="evidence" value="ECO:0007669"/>
    <property type="project" value="InterPro"/>
</dbReference>
<dbReference type="GO" id="GO:0046872">
    <property type="term" value="F:metal ion binding"/>
    <property type="evidence" value="ECO:0007669"/>
    <property type="project" value="UniProtKB-KW"/>
</dbReference>
<dbReference type="InterPro" id="IPR045085">
    <property type="entry name" value="HLD_clamp_pol_III_gamma_tau"/>
</dbReference>
<protein>
    <recommendedName>
        <fullName evidence="8">DNA polymerase III subunit gamma/tau</fullName>
        <ecNumber evidence="8">2.7.7.7</ecNumber>
    </recommendedName>
</protein>
<dbReference type="Pfam" id="PF13177">
    <property type="entry name" value="DNA_pol3_delta2"/>
    <property type="match status" value="1"/>
</dbReference>
<organism evidence="12">
    <name type="scientific">uncultured Acetothermia bacterium</name>
    <dbReference type="NCBI Taxonomy" id="236499"/>
    <lineage>
        <taxon>Bacteria</taxon>
        <taxon>Candidatus Bipolaricaulota</taxon>
        <taxon>environmental samples</taxon>
    </lineage>
</organism>
<dbReference type="NCBIfam" id="NF004046">
    <property type="entry name" value="PRK05563.1"/>
    <property type="match status" value="1"/>
</dbReference>
<dbReference type="EMBL" id="AP011766">
    <property type="protein sequence ID" value="BAL57089.1"/>
    <property type="molecule type" value="Genomic_DNA"/>
</dbReference>
<dbReference type="Gene3D" id="1.10.8.60">
    <property type="match status" value="1"/>
</dbReference>
<keyword evidence="3 8" id="KW-0547">Nucleotide-binding</keyword>
<sequence>MTETHEYQSLYRKWRPQRFADVVHQEYTVRTLQNAILSHQIAHAYLLAGPRGVGKTSIARIFAKAINCTNPQQGEPCNQCDMCKKITRGNALDVIEIDGASNRGIDQIRQLREEVNFVPAEAKYKVYIIDEVHMLTNEAFNALLKTLEEPPKHVVFLFATTEPHKVPLTILSRCQAFELKLLPPERIEKRLQEICEAEQINASPKVLTAIAHRARGALRDAIVMLEQLASYKGTARIEEHDLFEIMGLASEETVQEFLKALLTRQGRRALEIIADLAERGKDLELFVDELIEQTRDWIIAALDGQPVPTGAPLETLIGLSTQLLGLKRELGRAWEKRILLEVKAVELTHALPAPAQSPAPQSPVLVGESSSRRPEAKTTKEKSIKKALTAGPDPAPASATEQDKWAQVLEAVKRDRRGTVHALLLDGQPVELPDALRIEYDPQHAFHKESLEKHRKYLEEIVAQVYGPRRVEIAFAQTTGSATRRKSKSVELREKAELLKQAFDGEIL</sequence>
<accession>H5SLQ3</accession>
<dbReference type="EC" id="2.7.7.7" evidence="8"/>
<dbReference type="PANTHER" id="PTHR11669:SF0">
    <property type="entry name" value="PROTEIN STICHEL-LIKE 2"/>
    <property type="match status" value="1"/>
</dbReference>
<keyword evidence="5 8" id="KW-0067">ATP-binding</keyword>
<keyword evidence="8" id="KW-0808">Transferase</keyword>
<comment type="subunit">
    <text evidence="8">DNA polymerase III contains a core (composed of alpha, epsilon and theta chains) that associates with a tau subunit. This core dimerizes to form the POLIII' complex. PolIII' associates with the gamma complex (composed of gamma, delta, delta', psi and chi chains) and with the beta chain to form the complete DNA polymerase III complex.</text>
</comment>
<dbReference type="AlphaFoldDB" id="H5SLQ3"/>
<feature type="region of interest" description="Disordered" evidence="9">
    <location>
        <begin position="353"/>
        <end position="402"/>
    </location>
</feature>
<evidence type="ECO:0000313" key="11">
    <source>
        <dbReference type="EMBL" id="BAL55776.1"/>
    </source>
</evidence>
<dbReference type="EMBL" id="AP011729">
    <property type="protein sequence ID" value="BAL55776.1"/>
    <property type="molecule type" value="Genomic_DNA"/>
</dbReference>
<dbReference type="GO" id="GO:0009360">
    <property type="term" value="C:DNA polymerase III complex"/>
    <property type="evidence" value="ECO:0007669"/>
    <property type="project" value="InterPro"/>
</dbReference>
<dbReference type="CDD" id="cd18137">
    <property type="entry name" value="HLD_clamp_pol_III_gamma_tau"/>
    <property type="match status" value="1"/>
</dbReference>
<evidence type="ECO:0000256" key="4">
    <source>
        <dbReference type="ARBA" id="ARBA00022833"/>
    </source>
</evidence>
<dbReference type="GO" id="GO:0006261">
    <property type="term" value="P:DNA-templated DNA replication"/>
    <property type="evidence" value="ECO:0007669"/>
    <property type="project" value="TreeGrafter"/>
</dbReference>
<dbReference type="InterPro" id="IPR003593">
    <property type="entry name" value="AAA+_ATPase"/>
</dbReference>
<comment type="catalytic activity">
    <reaction evidence="7 8">
        <text>DNA(n) + a 2'-deoxyribonucleoside 5'-triphosphate = DNA(n+1) + diphosphate</text>
        <dbReference type="Rhea" id="RHEA:22508"/>
        <dbReference type="Rhea" id="RHEA-COMP:17339"/>
        <dbReference type="Rhea" id="RHEA-COMP:17340"/>
        <dbReference type="ChEBI" id="CHEBI:33019"/>
        <dbReference type="ChEBI" id="CHEBI:61560"/>
        <dbReference type="ChEBI" id="CHEBI:173112"/>
        <dbReference type="EC" id="2.7.7.7"/>
    </reaction>
</comment>
<keyword evidence="6 8" id="KW-0239">DNA-directed DNA polymerase</keyword>
<dbReference type="InterPro" id="IPR001270">
    <property type="entry name" value="ClpA/B"/>
</dbReference>
<dbReference type="InterPro" id="IPR012763">
    <property type="entry name" value="DNA_pol_III_sug/sutau_N"/>
</dbReference>
<gene>
    <name evidence="8" type="primary">dnaX</name>
    <name evidence="11" type="ORF">HGMM_F31E01C12</name>
    <name evidence="12" type="ORF">HGMM_F47C08C10</name>
</gene>
<dbReference type="GO" id="GO:0005524">
    <property type="term" value="F:ATP binding"/>
    <property type="evidence" value="ECO:0007669"/>
    <property type="project" value="UniProtKB-KW"/>
</dbReference>
<keyword evidence="8" id="KW-0235">DNA replication</keyword>
<evidence type="ECO:0000259" key="10">
    <source>
        <dbReference type="SMART" id="SM00382"/>
    </source>
</evidence>
<evidence type="ECO:0000256" key="8">
    <source>
        <dbReference type="RuleBase" id="RU364063"/>
    </source>
</evidence>
<dbReference type="InterPro" id="IPR048448">
    <property type="entry name" value="DnaX-like_C"/>
</dbReference>
<dbReference type="Gene3D" id="3.40.50.300">
    <property type="entry name" value="P-loop containing nucleotide triphosphate hydrolases"/>
    <property type="match status" value="1"/>
</dbReference>
<evidence type="ECO:0000256" key="1">
    <source>
        <dbReference type="ARBA" id="ARBA00006360"/>
    </source>
</evidence>
<dbReference type="Pfam" id="PF20964">
    <property type="entry name" value="DnaX_C"/>
    <property type="match status" value="1"/>
</dbReference>
<feature type="compositionally biased region" description="Basic and acidic residues" evidence="9">
    <location>
        <begin position="370"/>
        <end position="384"/>
    </location>
</feature>
<comment type="function">
    <text evidence="8">DNA polymerase III is a complex, multichain enzyme responsible for most of the replicative synthesis in bacteria. This DNA polymerase also exhibits 3' to 5' exonuclease activity.</text>
</comment>
<evidence type="ECO:0000256" key="6">
    <source>
        <dbReference type="ARBA" id="ARBA00022932"/>
    </source>
</evidence>
<keyword evidence="8" id="KW-0548">Nucleotidyltransferase</keyword>
<evidence type="ECO:0000256" key="9">
    <source>
        <dbReference type="SAM" id="MobiDB-lite"/>
    </source>
</evidence>
<evidence type="ECO:0000256" key="5">
    <source>
        <dbReference type="ARBA" id="ARBA00022840"/>
    </source>
</evidence>
<dbReference type="SMART" id="SM00382">
    <property type="entry name" value="AAA"/>
    <property type="match status" value="1"/>
</dbReference>
<evidence type="ECO:0000256" key="3">
    <source>
        <dbReference type="ARBA" id="ARBA00022741"/>
    </source>
</evidence>
<name>H5SLQ3_9BACT</name>
<evidence type="ECO:0000256" key="2">
    <source>
        <dbReference type="ARBA" id="ARBA00022723"/>
    </source>
</evidence>
<comment type="similarity">
    <text evidence="1 8">Belongs to the DnaX/STICHEL family.</text>
</comment>
<dbReference type="GO" id="GO:0003887">
    <property type="term" value="F:DNA-directed DNA polymerase activity"/>
    <property type="evidence" value="ECO:0007669"/>
    <property type="project" value="UniProtKB-KW"/>
</dbReference>
<dbReference type="PRINTS" id="PR00300">
    <property type="entry name" value="CLPPROTEASEA"/>
</dbReference>
<keyword evidence="2" id="KW-0479">Metal-binding</keyword>
<dbReference type="NCBIfam" id="TIGR02397">
    <property type="entry name" value="dnaX_nterm"/>
    <property type="match status" value="1"/>
</dbReference>
<dbReference type="InterPro" id="IPR050238">
    <property type="entry name" value="DNA_Rep/Repair_Clamp_Loader"/>
</dbReference>